<dbReference type="OrthoDB" id="10006997at2759"/>
<keyword evidence="6" id="KW-0732">Signal</keyword>
<evidence type="ECO:0000256" key="13">
    <source>
        <dbReference type="ARBA" id="ARBA00023180"/>
    </source>
</evidence>
<keyword evidence="10" id="KW-1133">Transmembrane helix</keyword>
<evidence type="ECO:0000256" key="15">
    <source>
        <dbReference type="ARBA" id="ARBA00046288"/>
    </source>
</evidence>
<evidence type="ECO:0000256" key="5">
    <source>
        <dbReference type="ARBA" id="ARBA00022692"/>
    </source>
</evidence>
<dbReference type="PANTHER" id="PTHR47410">
    <property type="entry name" value="TOLL-LIKE RECEPTOR 7-RELATED"/>
    <property type="match status" value="1"/>
</dbReference>
<evidence type="ECO:0000256" key="2">
    <source>
        <dbReference type="ARBA" id="ARBA00009634"/>
    </source>
</evidence>
<evidence type="ECO:0000313" key="18">
    <source>
        <dbReference type="EMBL" id="GCC22119.1"/>
    </source>
</evidence>
<dbReference type="GO" id="GO:0038187">
    <property type="term" value="F:pattern recognition receptor activity"/>
    <property type="evidence" value="ECO:0007669"/>
    <property type="project" value="TreeGrafter"/>
</dbReference>
<name>A0A401RVI0_CHIPU</name>
<keyword evidence="8" id="KW-0967">Endosome</keyword>
<keyword evidence="14 16" id="KW-0395">Inflammatory response</keyword>
<keyword evidence="19" id="KW-1185">Reference proteome</keyword>
<keyword evidence="13" id="KW-0325">Glycoprotein</keyword>
<keyword evidence="5" id="KW-0812">Transmembrane</keyword>
<sequence>MNFLIDEIATGDFLNYLPRLEELDLSFNYKIARYLKNINLSRNFSKLVALRELIIKGYVFKQLESQDLKPLYILNNLTVLNLGTNFIKQANLTIIQKSTSLKIVDLSENRISPPSVNRNLLHDSTYKDKPFPFAESSLQKPNLLPGYAHLGYESLNDDDNNILGPKMQWACHSYGMTLDLSLNNIFFISPKQFKGFEKIRCLNLSANAIGQALNGTEFVSLPNLKYLDLSYNRLDPAYDNAFKELWQLEVLDLSHNPHYFIVEGVTHKMGFIENLKYLKVLNLSNNGIFTLTEKGLNSASLEVLKFRGNRLDILWKKEDCRYINLFKNLTNLTYLDLSYNQLEHIPSEIYENLPRNLSYLSLSHNKLKMFNWDELHLSKNLLTLDLSHNYLTIVPDRLYNCTKSLRKLLLKDNKIIQLPISFFTSANRVKYLDISYNKIKILQQTVFPTSEQLFLEVLVLKGNPFYCICELVPFIAWINTCDLDIPQLATDVTCESPESHRGQSIILLDQHTCTMNDLAASLSLASAIIIFCTLLMALTHHLFYWDVWYLYNLCTSKLNEYQYRTLKVQSWSYDAFIAYDTSDLAVTDWVVNELLVHLEDKGERQFCLCLEERDWELGMPVVENLSQSIHKSKKTVFLLTRKYVKTGTFKTAFYMAHQRLMDKNEDVIVLILLEPVLINSKYLKLRKRLCRSSVLHWPKNPNSEDFFWQCLRNAITANNKSRYNTIAEFT</sequence>
<evidence type="ECO:0000256" key="6">
    <source>
        <dbReference type="ARBA" id="ARBA00022729"/>
    </source>
</evidence>
<dbReference type="AlphaFoldDB" id="A0A401RVI0"/>
<dbReference type="SMART" id="SM00255">
    <property type="entry name" value="TIR"/>
    <property type="match status" value="1"/>
</dbReference>
<dbReference type="SMART" id="SM00365">
    <property type="entry name" value="LRR_SD22"/>
    <property type="match status" value="5"/>
</dbReference>
<keyword evidence="3 16" id="KW-0399">Innate immunity</keyword>
<evidence type="ECO:0000256" key="3">
    <source>
        <dbReference type="ARBA" id="ARBA00022588"/>
    </source>
</evidence>
<comment type="subcellular location">
    <subcellularLocation>
        <location evidence="15">Endomembrane system</location>
        <topology evidence="15">Single-pass type I membrane protein</topology>
    </subcellularLocation>
    <subcellularLocation>
        <location evidence="1">Endosome</location>
    </subcellularLocation>
</comment>
<evidence type="ECO:0000256" key="8">
    <source>
        <dbReference type="ARBA" id="ARBA00022753"/>
    </source>
</evidence>
<dbReference type="InterPro" id="IPR032675">
    <property type="entry name" value="LRR_dom_sf"/>
</dbReference>
<dbReference type="PROSITE" id="PS50104">
    <property type="entry name" value="TIR"/>
    <property type="match status" value="1"/>
</dbReference>
<evidence type="ECO:0000313" key="19">
    <source>
        <dbReference type="Proteomes" id="UP000287033"/>
    </source>
</evidence>
<dbReference type="PROSITE" id="PS51450">
    <property type="entry name" value="LRR"/>
    <property type="match status" value="2"/>
</dbReference>
<gene>
    <name evidence="18" type="ORF">chiPu_0000504</name>
</gene>
<evidence type="ECO:0000256" key="12">
    <source>
        <dbReference type="ARBA" id="ARBA00023170"/>
    </source>
</evidence>
<dbReference type="Pfam" id="PF13855">
    <property type="entry name" value="LRR_8"/>
    <property type="match status" value="3"/>
</dbReference>
<dbReference type="PANTHER" id="PTHR47410:SF1">
    <property type="entry name" value="TOLL-LIKE RECEPTOR 8"/>
    <property type="match status" value="1"/>
</dbReference>
<dbReference type="GO" id="GO:0004888">
    <property type="term" value="F:transmembrane signaling receptor activity"/>
    <property type="evidence" value="ECO:0007669"/>
    <property type="project" value="InterPro"/>
</dbReference>
<dbReference type="GO" id="GO:1902533">
    <property type="term" value="P:positive regulation of intracellular signal transduction"/>
    <property type="evidence" value="ECO:0007669"/>
    <property type="project" value="UniProtKB-ARBA"/>
</dbReference>
<dbReference type="GO" id="GO:0005768">
    <property type="term" value="C:endosome"/>
    <property type="evidence" value="ECO:0007669"/>
    <property type="project" value="UniProtKB-SubCell"/>
</dbReference>
<organism evidence="18 19">
    <name type="scientific">Chiloscyllium punctatum</name>
    <name type="common">Brownbanded bambooshark</name>
    <name type="synonym">Hemiscyllium punctatum</name>
    <dbReference type="NCBI Taxonomy" id="137246"/>
    <lineage>
        <taxon>Eukaryota</taxon>
        <taxon>Metazoa</taxon>
        <taxon>Chordata</taxon>
        <taxon>Craniata</taxon>
        <taxon>Vertebrata</taxon>
        <taxon>Chondrichthyes</taxon>
        <taxon>Elasmobranchii</taxon>
        <taxon>Galeomorphii</taxon>
        <taxon>Galeoidea</taxon>
        <taxon>Orectolobiformes</taxon>
        <taxon>Hemiscylliidae</taxon>
        <taxon>Chiloscyllium</taxon>
    </lineage>
</organism>
<evidence type="ECO:0000256" key="4">
    <source>
        <dbReference type="ARBA" id="ARBA00022614"/>
    </source>
</evidence>
<dbReference type="InterPro" id="IPR003591">
    <property type="entry name" value="Leu-rich_rpt_typical-subtyp"/>
</dbReference>
<accession>A0A401RVI0</accession>
<dbReference type="GO" id="GO:0006954">
    <property type="term" value="P:inflammatory response"/>
    <property type="evidence" value="ECO:0007669"/>
    <property type="project" value="UniProtKB-UniRule"/>
</dbReference>
<keyword evidence="12 16" id="KW-0675">Receptor</keyword>
<dbReference type="InterPro" id="IPR017241">
    <property type="entry name" value="Toll-like_receptor"/>
</dbReference>
<dbReference type="OMA" id="FIAWINT"/>
<dbReference type="Proteomes" id="UP000287033">
    <property type="component" value="Unassembled WGS sequence"/>
</dbReference>
<dbReference type="GO" id="GO:0002224">
    <property type="term" value="P:toll-like receptor signaling pathway"/>
    <property type="evidence" value="ECO:0007669"/>
    <property type="project" value="InterPro"/>
</dbReference>
<dbReference type="SMART" id="SM00082">
    <property type="entry name" value="LRRCT"/>
    <property type="match status" value="1"/>
</dbReference>
<keyword evidence="11" id="KW-0472">Membrane</keyword>
<comment type="similarity">
    <text evidence="2 16">Belongs to the Toll-like receptor family.</text>
</comment>
<dbReference type="InterPro" id="IPR035897">
    <property type="entry name" value="Toll_tir_struct_dom_sf"/>
</dbReference>
<evidence type="ECO:0000256" key="11">
    <source>
        <dbReference type="ARBA" id="ARBA00023136"/>
    </source>
</evidence>
<feature type="domain" description="TIR" evidence="17">
    <location>
        <begin position="571"/>
        <end position="715"/>
    </location>
</feature>
<dbReference type="SUPFAM" id="SSF52200">
    <property type="entry name" value="Toll/Interleukin receptor TIR domain"/>
    <property type="match status" value="1"/>
</dbReference>
<keyword evidence="9 16" id="KW-0391">Immunity</keyword>
<reference evidence="18 19" key="1">
    <citation type="journal article" date="2018" name="Nat. Ecol. Evol.">
        <title>Shark genomes provide insights into elasmobranch evolution and the origin of vertebrates.</title>
        <authorList>
            <person name="Hara Y"/>
            <person name="Yamaguchi K"/>
            <person name="Onimaru K"/>
            <person name="Kadota M"/>
            <person name="Koyanagi M"/>
            <person name="Keeley SD"/>
            <person name="Tatsumi K"/>
            <person name="Tanaka K"/>
            <person name="Motone F"/>
            <person name="Kageyama Y"/>
            <person name="Nozu R"/>
            <person name="Adachi N"/>
            <person name="Nishimura O"/>
            <person name="Nakagawa R"/>
            <person name="Tanegashima C"/>
            <person name="Kiyatake I"/>
            <person name="Matsumoto R"/>
            <person name="Murakumo K"/>
            <person name="Nishida K"/>
            <person name="Terakita A"/>
            <person name="Kuratani S"/>
            <person name="Sato K"/>
            <person name="Hyodo S Kuraku.S."/>
        </authorList>
    </citation>
    <scope>NUCLEOTIDE SEQUENCE [LARGE SCALE GENOMIC DNA]</scope>
</reference>
<dbReference type="InterPro" id="IPR001611">
    <property type="entry name" value="Leu-rich_rpt"/>
</dbReference>
<dbReference type="GO" id="GO:0005886">
    <property type="term" value="C:plasma membrane"/>
    <property type="evidence" value="ECO:0007669"/>
    <property type="project" value="TreeGrafter"/>
</dbReference>
<evidence type="ECO:0000256" key="7">
    <source>
        <dbReference type="ARBA" id="ARBA00022737"/>
    </source>
</evidence>
<dbReference type="SUPFAM" id="SSF52058">
    <property type="entry name" value="L domain-like"/>
    <property type="match status" value="2"/>
</dbReference>
<dbReference type="FunFam" id="3.40.50.10140:FF:000003">
    <property type="entry name" value="Toll-like receptor 7"/>
    <property type="match status" value="1"/>
</dbReference>
<evidence type="ECO:0000256" key="16">
    <source>
        <dbReference type="PIRNR" id="PIRNR037595"/>
    </source>
</evidence>
<evidence type="ECO:0000256" key="14">
    <source>
        <dbReference type="ARBA" id="ARBA00023198"/>
    </source>
</evidence>
<proteinExistence type="inferred from homology"/>
<dbReference type="GO" id="GO:0045087">
    <property type="term" value="P:innate immune response"/>
    <property type="evidence" value="ECO:0007669"/>
    <property type="project" value="UniProtKB-UniRule"/>
</dbReference>
<dbReference type="Gene3D" id="3.80.10.10">
    <property type="entry name" value="Ribonuclease Inhibitor"/>
    <property type="match status" value="1"/>
</dbReference>
<keyword evidence="7" id="KW-0677">Repeat</keyword>
<dbReference type="GO" id="GO:0007249">
    <property type="term" value="P:canonical NF-kappaB signal transduction"/>
    <property type="evidence" value="ECO:0007669"/>
    <property type="project" value="TreeGrafter"/>
</dbReference>
<evidence type="ECO:0000256" key="10">
    <source>
        <dbReference type="ARBA" id="ARBA00022989"/>
    </source>
</evidence>
<evidence type="ECO:0000256" key="9">
    <source>
        <dbReference type="ARBA" id="ARBA00022859"/>
    </source>
</evidence>
<dbReference type="SMART" id="SM00369">
    <property type="entry name" value="LRR_TYP"/>
    <property type="match status" value="7"/>
</dbReference>
<dbReference type="GO" id="GO:0032755">
    <property type="term" value="P:positive regulation of interleukin-6 production"/>
    <property type="evidence" value="ECO:0007669"/>
    <property type="project" value="TreeGrafter"/>
</dbReference>
<dbReference type="InterPro" id="IPR000157">
    <property type="entry name" value="TIR_dom"/>
</dbReference>
<dbReference type="InterPro" id="IPR000483">
    <property type="entry name" value="Cys-rich_flank_reg_C"/>
</dbReference>
<dbReference type="GO" id="GO:0051607">
    <property type="term" value="P:defense response to virus"/>
    <property type="evidence" value="ECO:0007669"/>
    <property type="project" value="TreeGrafter"/>
</dbReference>
<dbReference type="Pfam" id="PF01582">
    <property type="entry name" value="TIR"/>
    <property type="match status" value="1"/>
</dbReference>
<comment type="caution">
    <text evidence="18">The sequence shown here is derived from an EMBL/GenBank/DDBJ whole genome shotgun (WGS) entry which is preliminary data.</text>
</comment>
<protein>
    <recommendedName>
        <fullName evidence="17">TIR domain-containing protein</fullName>
    </recommendedName>
</protein>
<dbReference type="PIRSF" id="PIRSF037595">
    <property type="entry name" value="Toll-like_receptor"/>
    <property type="match status" value="1"/>
</dbReference>
<evidence type="ECO:0000259" key="17">
    <source>
        <dbReference type="PROSITE" id="PS50104"/>
    </source>
</evidence>
<dbReference type="PRINTS" id="PR00019">
    <property type="entry name" value="LEURICHRPT"/>
</dbReference>
<dbReference type="STRING" id="137246.A0A401RVI0"/>
<dbReference type="Gene3D" id="3.40.50.10140">
    <property type="entry name" value="Toll/interleukin-1 receptor homology (TIR) domain"/>
    <property type="match status" value="1"/>
</dbReference>
<evidence type="ECO:0000256" key="1">
    <source>
        <dbReference type="ARBA" id="ARBA00004177"/>
    </source>
</evidence>
<keyword evidence="4" id="KW-0433">Leucine-rich repeat</keyword>
<dbReference type="Pfam" id="PF00560">
    <property type="entry name" value="LRR_1"/>
    <property type="match status" value="1"/>
</dbReference>
<dbReference type="EMBL" id="BEZZ01000006">
    <property type="protein sequence ID" value="GCC22119.1"/>
    <property type="molecule type" value="Genomic_DNA"/>
</dbReference>